<dbReference type="AlphaFoldDB" id="A0AA94UFE6"/>
<evidence type="ECO:0000313" key="2">
    <source>
        <dbReference type="Proteomes" id="UP000309984"/>
    </source>
</evidence>
<evidence type="ECO:0000313" key="1">
    <source>
        <dbReference type="EMBL" id="TLH68766.1"/>
    </source>
</evidence>
<sequence length="474" mass="51999">MTNSTRPSRVPLLRRWLAERRDGKDLNDQSRVLDYVDQALFLGLRATGQAAVMQCVWVYEHPVDMEGLRRLHYNFGHGLAGRRIEPSILPFGRHRWVSSLGPPAPMRVYETVRPRAELGDFLDEHAQIPVDPEYGPAWHMGVQPLDDGATVISMVGSHCIGDGGGAMLTVYESVMGQRRDLGYPQPRSRSALQALSVDVRQTFRDLPELGRSIKSAARQAYRQRAELRRPKKSAAAGLDAVSAKENVLVPAIWAFIDAAEFDARAKALGGNTYSLLAGFAARLAERMGRFSDAEGVVPLIVPINDRTLEDTRANAVLLGDVRINPHGVTEDLTETRAIIKEALRKMREEPDEKLELLPLTPFIPRRAVTKAADIAVGFGELPVSCSNLGVLPDDIARADGTPAEYVMARGVDGQIPRAVLEHREGLLTVIAMQIIGRVSLAVIGYQPGAENTKTTLRAHVEATLAEFGLSGVYE</sequence>
<name>A0AA94UFE6_9MYCO</name>
<evidence type="ECO:0008006" key="3">
    <source>
        <dbReference type="Google" id="ProtNLM"/>
    </source>
</evidence>
<keyword evidence="2" id="KW-1185">Reference proteome</keyword>
<organism evidence="1 2">
    <name type="scientific">Mycolicibacterium phocaicum</name>
    <dbReference type="NCBI Taxonomy" id="319706"/>
    <lineage>
        <taxon>Bacteria</taxon>
        <taxon>Bacillati</taxon>
        <taxon>Actinomycetota</taxon>
        <taxon>Actinomycetes</taxon>
        <taxon>Mycobacteriales</taxon>
        <taxon>Mycobacteriaceae</taxon>
        <taxon>Mycolicibacterium</taxon>
    </lineage>
</organism>
<gene>
    <name evidence="1" type="ORF">C1S79_12610</name>
</gene>
<dbReference type="Proteomes" id="UP000309984">
    <property type="component" value="Unassembled WGS sequence"/>
</dbReference>
<proteinExistence type="predicted"/>
<protein>
    <recommendedName>
        <fullName evidence="3">Diacylglycerol O-acyltransferase</fullName>
    </recommendedName>
</protein>
<dbReference type="EMBL" id="POTM01000030">
    <property type="protein sequence ID" value="TLH68766.1"/>
    <property type="molecule type" value="Genomic_DNA"/>
</dbReference>
<accession>A0AA94UFE6</accession>
<reference evidence="1 2" key="1">
    <citation type="submission" date="2018-01" db="EMBL/GenBank/DDBJ databases">
        <title>Comparative genomics of Mycobacterium mucogenicum and Mycobacterium neoaurum clade members emphasizing tRNA and non-coding RNA.</title>
        <authorList>
            <person name="Behra P.R.K."/>
            <person name="Pettersson B.M.F."/>
            <person name="Das S."/>
            <person name="Dasgupta S."/>
            <person name="Kirsebom L.A."/>
        </authorList>
    </citation>
    <scope>NUCLEOTIDE SEQUENCE [LARGE SCALE GENOMIC DNA]</scope>
    <source>
        <strain evidence="1 2">DSM 45104</strain>
    </source>
</reference>
<comment type="caution">
    <text evidence="1">The sequence shown here is derived from an EMBL/GenBank/DDBJ whole genome shotgun (WGS) entry which is preliminary data.</text>
</comment>